<evidence type="ECO:0000256" key="3">
    <source>
        <dbReference type="ARBA" id="ARBA00022729"/>
    </source>
</evidence>
<feature type="chain" id="PRO_5007811450" evidence="4">
    <location>
        <begin position="25"/>
        <end position="544"/>
    </location>
</feature>
<keyword evidence="7" id="KW-1185">Reference proteome</keyword>
<dbReference type="CDD" id="cd00995">
    <property type="entry name" value="PBP2_NikA_DppA_OppA_like"/>
    <property type="match status" value="1"/>
</dbReference>
<dbReference type="GO" id="GO:0015833">
    <property type="term" value="P:peptide transport"/>
    <property type="evidence" value="ECO:0007669"/>
    <property type="project" value="TreeGrafter"/>
</dbReference>
<dbReference type="EMBL" id="CP012661">
    <property type="protein sequence ID" value="AMY68868.1"/>
    <property type="molecule type" value="Genomic_DNA"/>
</dbReference>
<dbReference type="GO" id="GO:1904680">
    <property type="term" value="F:peptide transmembrane transporter activity"/>
    <property type="evidence" value="ECO:0007669"/>
    <property type="project" value="TreeGrafter"/>
</dbReference>
<dbReference type="AlphaFoldDB" id="A0A159Z3P4"/>
<dbReference type="PATRIC" id="fig|1335048.3.peg.1681"/>
<evidence type="ECO:0000313" key="6">
    <source>
        <dbReference type="EMBL" id="AMY68868.1"/>
    </source>
</evidence>
<dbReference type="InterPro" id="IPR000914">
    <property type="entry name" value="SBP_5_dom"/>
</dbReference>
<organism evidence="6 7">
    <name type="scientific">Frigidibacter mobilis</name>
    <dbReference type="NCBI Taxonomy" id="1335048"/>
    <lineage>
        <taxon>Bacteria</taxon>
        <taxon>Pseudomonadati</taxon>
        <taxon>Pseudomonadota</taxon>
        <taxon>Alphaproteobacteria</taxon>
        <taxon>Rhodobacterales</taxon>
        <taxon>Paracoccaceae</taxon>
        <taxon>Frigidibacter</taxon>
    </lineage>
</organism>
<dbReference type="PANTHER" id="PTHR30290:SF38">
    <property type="entry name" value="D,D-DIPEPTIDE-BINDING PERIPLASMIC PROTEIN DDPA-RELATED"/>
    <property type="match status" value="1"/>
</dbReference>
<name>A0A159Z3P4_9RHOB</name>
<feature type="domain" description="Solute-binding protein family 5" evidence="5">
    <location>
        <begin position="12"/>
        <end position="112"/>
    </location>
</feature>
<dbReference type="Pfam" id="PF00496">
    <property type="entry name" value="SBP_bac_5"/>
    <property type="match status" value="2"/>
</dbReference>
<dbReference type="SUPFAM" id="SSF53850">
    <property type="entry name" value="Periplasmic binding protein-like II"/>
    <property type="match status" value="2"/>
</dbReference>
<evidence type="ECO:0000256" key="4">
    <source>
        <dbReference type="SAM" id="SignalP"/>
    </source>
</evidence>
<evidence type="ECO:0000259" key="5">
    <source>
        <dbReference type="Pfam" id="PF00496"/>
    </source>
</evidence>
<feature type="signal peptide" evidence="4">
    <location>
        <begin position="1"/>
        <end position="24"/>
    </location>
</feature>
<dbReference type="PANTHER" id="PTHR30290">
    <property type="entry name" value="PERIPLASMIC BINDING COMPONENT OF ABC TRANSPORTER"/>
    <property type="match status" value="1"/>
</dbReference>
<dbReference type="Proteomes" id="UP000076128">
    <property type="component" value="Chromosome"/>
</dbReference>
<comment type="similarity">
    <text evidence="2">Belongs to the bacterial solute-binding protein 5 family.</text>
</comment>
<proteinExistence type="inferred from homology"/>
<dbReference type="STRING" id="1335048.AKL17_1616"/>
<evidence type="ECO:0000256" key="2">
    <source>
        <dbReference type="ARBA" id="ARBA00005695"/>
    </source>
</evidence>
<accession>A0A159Z3P4</accession>
<evidence type="ECO:0000313" key="7">
    <source>
        <dbReference type="Proteomes" id="UP000076128"/>
    </source>
</evidence>
<sequence>MMTTLKFALTGALLASTGLTAAWAQEAVPQISIYTRPQAAEPAEFQTVQLVAQEWRKLGLDVKVETMPWEQLLDNVWYDRENWDTTAWRMVARPERSDPDEVLYNMFNSSTMESGYNYVGYSSPEYDRISEAQRVETDATERQKLVYEAQEILAADMPAMMLAHPTVTQAFNKSIWDPETIVNANGIGIANYWTYTSMAPLGDVKDIVLSASNNVVAVSPLYYGGIVDNWVTELIYDRLVRIGPDGLPQPSAATSFEWVGDTTIQVTLRDGMQWSDGKPVTPEDVVYSFEAIQSGEAPYYTPFVANIDSIAADGNVITFTLKQPSASFVVASLGKINILPKHIWEPLIGALVGKAETAESVQEDIPVGSGPFTFARWLTNEEITLVANPDHFNAPKAERWILRMVPNAEATLGMLRSSQINFLGEFRGDQQMLGNLSEESDQIETVETVDMAFAYIAFNNRHAPFDDLAFRRALSAAINRNMIVQGAYRGNAVPSASPISPALEFWHNPKPKEGLQTGLDVAARILTDAGYTLEGGKLYYPAGQ</sequence>
<gene>
    <name evidence="6" type="ORF">AKL17_1616</name>
</gene>
<reference evidence="6 7" key="1">
    <citation type="submission" date="2015-09" db="EMBL/GenBank/DDBJ databases">
        <title>Complete genome sequence of Defluviimonas alba cai42t isolated from an oilfield in Xinjiang.</title>
        <authorList>
            <person name="Geng S."/>
            <person name="Pan X."/>
            <person name="Wu X."/>
        </authorList>
    </citation>
    <scope>NUCLEOTIDE SEQUENCE [LARGE SCALE GENOMIC DNA]</scope>
    <source>
        <strain evidence="7">cai42</strain>
    </source>
</reference>
<comment type="subcellular location">
    <subcellularLocation>
        <location evidence="1">Periplasm</location>
    </subcellularLocation>
</comment>
<protein>
    <submittedName>
        <fullName evidence="6">Extracellular solute-binding protein family 5</fullName>
    </submittedName>
</protein>
<evidence type="ECO:0000256" key="1">
    <source>
        <dbReference type="ARBA" id="ARBA00004418"/>
    </source>
</evidence>
<feature type="domain" description="Solute-binding protein family 5" evidence="5">
    <location>
        <begin position="248"/>
        <end position="537"/>
    </location>
</feature>
<dbReference type="RefSeq" id="WP_066812041.1">
    <property type="nucleotide sequence ID" value="NZ_CP012661.1"/>
</dbReference>
<dbReference type="OrthoDB" id="9801912at2"/>
<dbReference type="Gene3D" id="3.40.190.10">
    <property type="entry name" value="Periplasmic binding protein-like II"/>
    <property type="match status" value="2"/>
</dbReference>
<dbReference type="KEGG" id="daa:AKL17_1616"/>
<keyword evidence="3 4" id="KW-0732">Signal</keyword>
<dbReference type="InterPro" id="IPR039424">
    <property type="entry name" value="SBP_5"/>
</dbReference>
<dbReference type="Gene3D" id="3.10.105.10">
    <property type="entry name" value="Dipeptide-binding Protein, Domain 3"/>
    <property type="match status" value="2"/>
</dbReference>